<dbReference type="AlphaFoldDB" id="A0A2S6H5F9"/>
<protein>
    <submittedName>
        <fullName evidence="1">Tail assembly chaperone E/41/14-like protein</fullName>
    </submittedName>
</protein>
<gene>
    <name evidence="1" type="ORF">B0F88_103120</name>
</gene>
<dbReference type="Proteomes" id="UP000238071">
    <property type="component" value="Unassembled WGS sequence"/>
</dbReference>
<proteinExistence type="predicted"/>
<reference evidence="1 2" key="1">
    <citation type="submission" date="2018-02" db="EMBL/GenBank/DDBJ databases">
        <title>Subsurface microbial communities from deep shales in Ohio and West Virginia, USA.</title>
        <authorList>
            <person name="Wrighton K."/>
        </authorList>
    </citation>
    <scope>NUCLEOTIDE SEQUENCE [LARGE SCALE GENOMIC DNA]</scope>
    <source>
        <strain evidence="1 2">OWC-G53F</strain>
    </source>
</reference>
<accession>A0A2S6H5F9</accession>
<dbReference type="OrthoDB" id="7870527at2"/>
<dbReference type="Pfam" id="PF10109">
    <property type="entry name" value="Phage_TAC_7"/>
    <property type="match status" value="1"/>
</dbReference>
<dbReference type="EMBL" id="PTIY01000003">
    <property type="protein sequence ID" value="PPK72687.1"/>
    <property type="molecule type" value="Genomic_DNA"/>
</dbReference>
<organism evidence="1 2">
    <name type="scientific">Methylobacter tundripaludum</name>
    <dbReference type="NCBI Taxonomy" id="173365"/>
    <lineage>
        <taxon>Bacteria</taxon>
        <taxon>Pseudomonadati</taxon>
        <taxon>Pseudomonadota</taxon>
        <taxon>Gammaproteobacteria</taxon>
        <taxon>Methylococcales</taxon>
        <taxon>Methylococcaceae</taxon>
        <taxon>Methylobacter</taxon>
    </lineage>
</organism>
<evidence type="ECO:0000313" key="2">
    <source>
        <dbReference type="Proteomes" id="UP000238071"/>
    </source>
</evidence>
<comment type="caution">
    <text evidence="1">The sequence shown here is derived from an EMBL/GenBank/DDBJ whole genome shotgun (WGS) entry which is preliminary data.</text>
</comment>
<dbReference type="InterPro" id="IPR019289">
    <property type="entry name" value="Phage_tail_E/E"/>
</dbReference>
<sequence length="99" mass="10753">MSAETAQTLPGSEAIELLFPLENGLSKLTMRRPKVRDIRAASKVEGGDVEVEIAMFANLCEVAPEDINNMDMADYGAIQKVYKSFLSGRKKTSESPASS</sequence>
<keyword evidence="2" id="KW-1185">Reference proteome</keyword>
<name>A0A2S6H5F9_9GAMM</name>
<evidence type="ECO:0000313" key="1">
    <source>
        <dbReference type="EMBL" id="PPK72687.1"/>
    </source>
</evidence>
<dbReference type="RefSeq" id="WP_104422783.1">
    <property type="nucleotide sequence ID" value="NZ_PTIY01000003.1"/>
</dbReference>